<keyword evidence="2" id="KW-1185">Reference proteome</keyword>
<dbReference type="AlphaFoldDB" id="A0AAW1HRR2"/>
<evidence type="ECO:0000313" key="2">
    <source>
        <dbReference type="Proteomes" id="UP001458880"/>
    </source>
</evidence>
<organism evidence="1 2">
    <name type="scientific">Popillia japonica</name>
    <name type="common">Japanese beetle</name>
    <dbReference type="NCBI Taxonomy" id="7064"/>
    <lineage>
        <taxon>Eukaryota</taxon>
        <taxon>Metazoa</taxon>
        <taxon>Ecdysozoa</taxon>
        <taxon>Arthropoda</taxon>
        <taxon>Hexapoda</taxon>
        <taxon>Insecta</taxon>
        <taxon>Pterygota</taxon>
        <taxon>Neoptera</taxon>
        <taxon>Endopterygota</taxon>
        <taxon>Coleoptera</taxon>
        <taxon>Polyphaga</taxon>
        <taxon>Scarabaeiformia</taxon>
        <taxon>Scarabaeidae</taxon>
        <taxon>Rutelinae</taxon>
        <taxon>Popillia</taxon>
    </lineage>
</organism>
<reference evidence="1 2" key="1">
    <citation type="journal article" date="2024" name="BMC Genomics">
        <title>De novo assembly and annotation of Popillia japonica's genome with initial clues to its potential as an invasive pest.</title>
        <authorList>
            <person name="Cucini C."/>
            <person name="Boschi S."/>
            <person name="Funari R."/>
            <person name="Cardaioli E."/>
            <person name="Iannotti N."/>
            <person name="Marturano G."/>
            <person name="Paoli F."/>
            <person name="Bruttini M."/>
            <person name="Carapelli A."/>
            <person name="Frati F."/>
            <person name="Nardi F."/>
        </authorList>
    </citation>
    <scope>NUCLEOTIDE SEQUENCE [LARGE SCALE GENOMIC DNA]</scope>
    <source>
        <strain evidence="1">DMR45628</strain>
    </source>
</reference>
<protein>
    <submittedName>
        <fullName evidence="1">Uncharacterized protein</fullName>
    </submittedName>
</protein>
<comment type="caution">
    <text evidence="1">The sequence shown here is derived from an EMBL/GenBank/DDBJ whole genome shotgun (WGS) entry which is preliminary data.</text>
</comment>
<gene>
    <name evidence="1" type="ORF">QE152_g40192</name>
</gene>
<proteinExistence type="predicted"/>
<dbReference type="Proteomes" id="UP001458880">
    <property type="component" value="Unassembled WGS sequence"/>
</dbReference>
<evidence type="ECO:0000313" key="1">
    <source>
        <dbReference type="EMBL" id="KAK9679224.1"/>
    </source>
</evidence>
<name>A0AAW1HRR2_POPJA</name>
<accession>A0AAW1HRR2</accession>
<dbReference type="EMBL" id="JASPKY010001060">
    <property type="protein sequence ID" value="KAK9679224.1"/>
    <property type="molecule type" value="Genomic_DNA"/>
</dbReference>
<sequence length="174" mass="19841">MVIVRLPRREYFDSITSLDVMDVSHLRMRLQRGCVILKKQDLPCCLEKKAPGGILTASCSTNGARRCRAGKEDMSLRSIIYAREMTGTRTSYIEENQREKGKYNTGPRRDVGDPGNMKMKKCLATKARCSFFCTPARSDATIDVATEKRVNEVPPSLSLMDFNLFRHRYYDGCR</sequence>